<organism evidence="1 2">
    <name type="scientific">Brassica rapa subsp. trilocularis</name>
    <dbReference type="NCBI Taxonomy" id="1813537"/>
    <lineage>
        <taxon>Eukaryota</taxon>
        <taxon>Viridiplantae</taxon>
        <taxon>Streptophyta</taxon>
        <taxon>Embryophyta</taxon>
        <taxon>Tracheophyta</taxon>
        <taxon>Spermatophyta</taxon>
        <taxon>Magnoliopsida</taxon>
        <taxon>eudicotyledons</taxon>
        <taxon>Gunneridae</taxon>
        <taxon>Pentapetalae</taxon>
        <taxon>rosids</taxon>
        <taxon>malvids</taxon>
        <taxon>Brassicales</taxon>
        <taxon>Brassicaceae</taxon>
        <taxon>Brassiceae</taxon>
        <taxon>Brassica</taxon>
    </lineage>
</organism>
<sequence length="110" mass="11826">MLLLSSRNSLFLSPKSSRNPKAIYIRLRRPGGASVRVPSPEGFLLSAPRGVVVRVVLAESAFRVNGELFSPFSSSPVLRCRGEAARVLVAAGSGGGSLLRIYYAVLVRLR</sequence>
<reference evidence="1 2" key="1">
    <citation type="submission" date="2021-03" db="EMBL/GenBank/DDBJ databases">
        <authorList>
            <person name="King G.J."/>
            <person name="Bancroft I."/>
            <person name="Baten A."/>
            <person name="Bloomfield J."/>
            <person name="Borpatragohain P."/>
            <person name="He Z."/>
            <person name="Irish N."/>
            <person name="Irwin J."/>
            <person name="Liu K."/>
            <person name="Mauleon R.P."/>
            <person name="Moore J."/>
            <person name="Morris R."/>
            <person name="Ostergaard L."/>
            <person name="Wang B."/>
            <person name="Wells R."/>
        </authorList>
    </citation>
    <scope>NUCLEOTIDE SEQUENCE [LARGE SCALE GENOMIC DNA]</scope>
    <source>
        <strain evidence="1">R-o-18</strain>
        <tissue evidence="1">Leaf</tissue>
    </source>
</reference>
<evidence type="ECO:0000313" key="1">
    <source>
        <dbReference type="EMBL" id="KAG5407756.1"/>
    </source>
</evidence>
<protein>
    <submittedName>
        <fullName evidence="1">Uncharacterized protein</fullName>
    </submittedName>
</protein>
<keyword evidence="2" id="KW-1185">Reference proteome</keyword>
<dbReference type="EMBL" id="JADBGQ010000003">
    <property type="protein sequence ID" value="KAG5407756.1"/>
    <property type="molecule type" value="Genomic_DNA"/>
</dbReference>
<evidence type="ECO:0000313" key="2">
    <source>
        <dbReference type="Proteomes" id="UP000823674"/>
    </source>
</evidence>
<name>A0ABQ7NBZ8_BRACM</name>
<dbReference type="Proteomes" id="UP000823674">
    <property type="component" value="Chromosome A03"/>
</dbReference>
<gene>
    <name evidence="1" type="primary">A03g509550.1_BraROA</name>
    <name evidence="1" type="ORF">IGI04_013875</name>
</gene>
<proteinExistence type="predicted"/>
<accession>A0ABQ7NBZ8</accession>
<comment type="caution">
    <text evidence="1">The sequence shown here is derived from an EMBL/GenBank/DDBJ whole genome shotgun (WGS) entry which is preliminary data.</text>
</comment>